<proteinExistence type="predicted"/>
<dbReference type="PANTHER" id="PTHR48449:SF1">
    <property type="entry name" value="DUF1985 DOMAIN-CONTAINING PROTEIN"/>
    <property type="match status" value="1"/>
</dbReference>
<accession>A0A5A7TF74</accession>
<feature type="compositionally biased region" description="Acidic residues" evidence="1">
    <location>
        <begin position="522"/>
        <end position="532"/>
    </location>
</feature>
<feature type="compositionally biased region" description="Basic and acidic residues" evidence="1">
    <location>
        <begin position="584"/>
        <end position="597"/>
    </location>
</feature>
<gene>
    <name evidence="3" type="ORF">E6C27_scaffold93G00140</name>
</gene>
<feature type="region of interest" description="Disordered" evidence="1">
    <location>
        <begin position="1"/>
        <end position="172"/>
    </location>
</feature>
<feature type="compositionally biased region" description="Basic and acidic residues" evidence="1">
    <location>
        <begin position="7"/>
        <end position="17"/>
    </location>
</feature>
<protein>
    <submittedName>
        <fullName evidence="3">Protein Ycf2-like</fullName>
    </submittedName>
</protein>
<feature type="region of interest" description="Disordered" evidence="1">
    <location>
        <begin position="520"/>
        <end position="597"/>
    </location>
</feature>
<feature type="compositionally biased region" description="Basic residues" evidence="1">
    <location>
        <begin position="45"/>
        <end position="55"/>
    </location>
</feature>
<feature type="domain" description="DUF1985" evidence="2">
    <location>
        <begin position="171"/>
        <end position="300"/>
    </location>
</feature>
<name>A0A5A7TF74_CUCMM</name>
<sequence>MKKGKRDVKTRTSDRLRVAGITGSRKSLATRIQNLSSSFEEVSRRRVYRGKREGKKQKDVEGKEDTKSESEKEEKVQEDEEVEEDEQDEDKEDEEKQDEEEQDEEEEGETAIGEDSNSSTSEIPTDTKKRKKVAEKGKKVKTIKKEKKAREDRRRKRKAPMKPEKSERMCKPKSTNRLQFLIGGRVLRFGLREFALITDLKCHEIHDIKHEDIKGGGRLKGVYFENLKTVTRQYLNVMFNISTAGTDDDRIKMVKLYFLESFLIPKQECLGVEWDHIIMVDDDEVFDGYLWGRVTFELLVDFMNRIICSKGQTRISIGGGVYFFHYCLAYEVIPTLSTLPNFFATRIFNEVHKIINWAADTQPKWKDLKQKVFDSPTLEVSLMLATPTKVGMPYFAPFIETEKDILKEAEDELRKTKNSDHIAHVSLNRGMPSTSGINVLTKMVEKFENSQQRMETSVEGILEFLKCVELKMNNRFKELGQKMNGIIEAIRSQQCSSSGGQYTHEFMGARAFEEHLDKVKEDQEEDDVEDLNLDSSNPTVLEKRDDDEDKDGKRLMGESRAESSRGQDGGQSKVAKSETPPTAGDKDSSTYKATEETDEEINRLIRSIDESVIYDEIKKKEHRRRTLNTTKERLGMKKSNAKEYREVTPVSTGIWIDALREKVVPLTKDKENSSSEWSSFDLHLSQA</sequence>
<dbReference type="AlphaFoldDB" id="A0A5A7TF74"/>
<feature type="compositionally biased region" description="Acidic residues" evidence="1">
    <location>
        <begin position="76"/>
        <end position="109"/>
    </location>
</feature>
<feature type="compositionally biased region" description="Basic and acidic residues" evidence="1">
    <location>
        <begin position="56"/>
        <end position="75"/>
    </location>
</feature>
<dbReference type="Pfam" id="PF09331">
    <property type="entry name" value="DUF1985"/>
    <property type="match status" value="1"/>
</dbReference>
<feature type="compositionally biased region" description="Basic and acidic residues" evidence="1">
    <location>
        <begin position="161"/>
        <end position="170"/>
    </location>
</feature>
<reference evidence="3 4" key="1">
    <citation type="submission" date="2019-08" db="EMBL/GenBank/DDBJ databases">
        <title>Draft genome sequences of two oriental melons (Cucumis melo L. var makuwa).</title>
        <authorList>
            <person name="Kwon S.-Y."/>
        </authorList>
    </citation>
    <scope>NUCLEOTIDE SEQUENCE [LARGE SCALE GENOMIC DNA]</scope>
    <source>
        <strain evidence="4">cv. SW 3</strain>
        <tissue evidence="3">Leaf</tissue>
    </source>
</reference>
<dbReference type="OrthoDB" id="1096134at2759"/>
<feature type="region of interest" description="Disordered" evidence="1">
    <location>
        <begin position="667"/>
        <end position="687"/>
    </location>
</feature>
<evidence type="ECO:0000259" key="2">
    <source>
        <dbReference type="Pfam" id="PF09331"/>
    </source>
</evidence>
<comment type="caution">
    <text evidence="3">The sequence shown here is derived from an EMBL/GenBank/DDBJ whole genome shotgun (WGS) entry which is preliminary data.</text>
</comment>
<organism evidence="3 4">
    <name type="scientific">Cucumis melo var. makuwa</name>
    <name type="common">Oriental melon</name>
    <dbReference type="NCBI Taxonomy" id="1194695"/>
    <lineage>
        <taxon>Eukaryota</taxon>
        <taxon>Viridiplantae</taxon>
        <taxon>Streptophyta</taxon>
        <taxon>Embryophyta</taxon>
        <taxon>Tracheophyta</taxon>
        <taxon>Spermatophyta</taxon>
        <taxon>Magnoliopsida</taxon>
        <taxon>eudicotyledons</taxon>
        <taxon>Gunneridae</taxon>
        <taxon>Pentapetalae</taxon>
        <taxon>rosids</taxon>
        <taxon>fabids</taxon>
        <taxon>Cucurbitales</taxon>
        <taxon>Cucurbitaceae</taxon>
        <taxon>Benincaseae</taxon>
        <taxon>Cucumis</taxon>
    </lineage>
</organism>
<evidence type="ECO:0000313" key="3">
    <source>
        <dbReference type="EMBL" id="KAA0041558.1"/>
    </source>
</evidence>
<feature type="compositionally biased region" description="Polar residues" evidence="1">
    <location>
        <begin position="115"/>
        <end position="124"/>
    </location>
</feature>
<dbReference type="PANTHER" id="PTHR48449">
    <property type="entry name" value="DUF1985 DOMAIN-CONTAINING PROTEIN"/>
    <property type="match status" value="1"/>
</dbReference>
<evidence type="ECO:0000313" key="4">
    <source>
        <dbReference type="Proteomes" id="UP000321393"/>
    </source>
</evidence>
<dbReference type="EMBL" id="SSTE01016484">
    <property type="protein sequence ID" value="KAA0041558.1"/>
    <property type="molecule type" value="Genomic_DNA"/>
</dbReference>
<feature type="compositionally biased region" description="Basic and acidic residues" evidence="1">
    <location>
        <begin position="550"/>
        <end position="565"/>
    </location>
</feature>
<feature type="compositionally biased region" description="Basic residues" evidence="1">
    <location>
        <begin position="128"/>
        <end position="160"/>
    </location>
</feature>
<dbReference type="InterPro" id="IPR015410">
    <property type="entry name" value="DUF1985"/>
</dbReference>
<evidence type="ECO:0000256" key="1">
    <source>
        <dbReference type="SAM" id="MobiDB-lite"/>
    </source>
</evidence>
<feature type="compositionally biased region" description="Polar residues" evidence="1">
    <location>
        <begin position="24"/>
        <end position="35"/>
    </location>
</feature>
<dbReference type="Proteomes" id="UP000321393">
    <property type="component" value="Unassembled WGS sequence"/>
</dbReference>